<dbReference type="InterPro" id="IPR009057">
    <property type="entry name" value="Homeodomain-like_sf"/>
</dbReference>
<evidence type="ECO:0000313" key="6">
    <source>
        <dbReference type="Proteomes" id="UP000009170"/>
    </source>
</evidence>
<dbReference type="SMART" id="SM00717">
    <property type="entry name" value="SANT"/>
    <property type="match status" value="2"/>
</dbReference>
<feature type="compositionally biased region" description="Basic residues" evidence="1">
    <location>
        <begin position="242"/>
        <end position="252"/>
    </location>
</feature>
<feature type="region of interest" description="Disordered" evidence="1">
    <location>
        <begin position="113"/>
        <end position="135"/>
    </location>
</feature>
<dbReference type="CDD" id="cd11660">
    <property type="entry name" value="SANT_TRF"/>
    <property type="match status" value="2"/>
</dbReference>
<dbReference type="SUPFAM" id="SSF46689">
    <property type="entry name" value="Homeodomain-like"/>
    <property type="match status" value="2"/>
</dbReference>
<proteinExistence type="predicted"/>
<dbReference type="Proteomes" id="UP000009170">
    <property type="component" value="Unassembled WGS sequence"/>
</dbReference>
<dbReference type="EMBL" id="CAID01000015">
    <property type="protein sequence ID" value="CEG01698.1"/>
    <property type="molecule type" value="Genomic_DNA"/>
</dbReference>
<name>A0A096PAD8_OSTTA</name>
<dbReference type="PANTHER" id="PTHR47122">
    <property type="entry name" value="MYB-LIKE DNA-BINDING DOMAIN CONTAINING PROTEIN, EXPRESSED"/>
    <property type="match status" value="1"/>
</dbReference>
<feature type="region of interest" description="Disordered" evidence="1">
    <location>
        <begin position="392"/>
        <end position="420"/>
    </location>
</feature>
<organism evidence="4 6">
    <name type="scientific">Ostreococcus tauri</name>
    <name type="common">Marine green alga</name>
    <dbReference type="NCBI Taxonomy" id="70448"/>
    <lineage>
        <taxon>Eukaryota</taxon>
        <taxon>Viridiplantae</taxon>
        <taxon>Chlorophyta</taxon>
        <taxon>Mamiellophyceae</taxon>
        <taxon>Mamiellales</taxon>
        <taxon>Bathycoccaceae</taxon>
        <taxon>Ostreococcus</taxon>
    </lineage>
</organism>
<reference evidence="4" key="2">
    <citation type="journal article" date="2014" name="BMC Genomics">
        <title>An improved genome of the model marine alga Ostreococcus tauri unfolds by assessing Illumina de novo assemblies.</title>
        <authorList>
            <person name="Blanc-Mathieu R."/>
            <person name="Verhelst B."/>
            <person name="Derelle E."/>
            <person name="Rombauts S."/>
            <person name="Bouget F.Y."/>
            <person name="Carre I."/>
            <person name="Chateau A."/>
            <person name="Eyre-Walker A."/>
            <person name="Grimsley N."/>
            <person name="Moreau H."/>
            <person name="Piegu B."/>
            <person name="Rivals E."/>
            <person name="Schackwitz W."/>
            <person name="Van de Peer Y."/>
            <person name="Piganeau G."/>
        </authorList>
    </citation>
    <scope>NUCLEOTIDE SEQUENCE</scope>
    <source>
        <strain evidence="4">RCC4221</strain>
    </source>
</reference>
<reference evidence="4 6" key="1">
    <citation type="journal article" date="2006" name="Proc. Natl. Acad. Sci. U.S.A.">
        <title>Genome analysis of the smallest free-living eukaryote Ostreococcus tauri unveils many unique features.</title>
        <authorList>
            <person name="Derelle E."/>
            <person name="Ferraz C."/>
            <person name="Rombauts S."/>
            <person name="Rouze P."/>
            <person name="Worden A.Z."/>
            <person name="Robbens S."/>
            <person name="Partensky F."/>
            <person name="Degroeve S."/>
            <person name="Echeynie S."/>
            <person name="Cooke R."/>
            <person name="Saeys Y."/>
            <person name="Wuyts J."/>
            <person name="Jabbari K."/>
            <person name="Bowler C."/>
            <person name="Panaud O."/>
            <person name="Piegu B."/>
            <person name="Ball S.G."/>
            <person name="Ral J.-P."/>
            <person name="Bouget F.-Y."/>
            <person name="Piganeau G."/>
            <person name="De Baets B."/>
            <person name="Picard A."/>
            <person name="Delseny M."/>
            <person name="Demaille J."/>
            <person name="Van de Peer Y."/>
            <person name="Moreau H."/>
        </authorList>
    </citation>
    <scope>NUCLEOTIDE SEQUENCE [LARGE SCALE GENOMIC DNA]</scope>
    <source>
        <strain evidence="4 6">OTTH0595</strain>
    </source>
</reference>
<dbReference type="STRING" id="70448.A0A096PAD8"/>
<evidence type="ECO:0000259" key="3">
    <source>
        <dbReference type="PROSITE" id="PS51294"/>
    </source>
</evidence>
<dbReference type="PROSITE" id="PS51294">
    <property type="entry name" value="HTH_MYB"/>
    <property type="match status" value="2"/>
</dbReference>
<evidence type="ECO:0000313" key="4">
    <source>
        <dbReference type="EMBL" id="CEG01698.1"/>
    </source>
</evidence>
<accession>A0A1Y5ILX0</accession>
<dbReference type="InParanoid" id="A0A096PAD8"/>
<dbReference type="PROSITE" id="PS50090">
    <property type="entry name" value="MYB_LIKE"/>
    <property type="match status" value="2"/>
</dbReference>
<feature type="domain" description="HTH myb-type" evidence="3">
    <location>
        <begin position="276"/>
        <end position="339"/>
    </location>
</feature>
<dbReference type="Proteomes" id="UP000195557">
    <property type="component" value="Unassembled WGS sequence"/>
</dbReference>
<feature type="compositionally biased region" description="Basic and acidic residues" evidence="1">
    <location>
        <begin position="400"/>
        <end position="409"/>
    </location>
</feature>
<keyword evidence="6" id="KW-1185">Reference proteome</keyword>
<dbReference type="Pfam" id="PF00249">
    <property type="entry name" value="Myb_DNA-binding"/>
    <property type="match status" value="2"/>
</dbReference>
<reference evidence="5" key="3">
    <citation type="submission" date="2017-04" db="EMBL/GenBank/DDBJ databases">
        <title>Population genomics of picophytoplankton unveils novel chromosome hypervariability.</title>
        <authorList>
            <consortium name="DOE Joint Genome Institute"/>
            <person name="Blanc-Mathieu R."/>
            <person name="Krasovec M."/>
            <person name="Hebrard M."/>
            <person name="Yau S."/>
            <person name="Desgranges E."/>
            <person name="Martin J."/>
            <person name="Schackwitz W."/>
            <person name="Kuo A."/>
            <person name="Salin G."/>
            <person name="Donnadieu C."/>
            <person name="Desdevises Y."/>
            <person name="Sanchez-Ferandin S."/>
            <person name="Moreau H."/>
            <person name="Rivals E."/>
            <person name="Grigoriev I.V."/>
            <person name="Grimsley N."/>
            <person name="Eyre-Walker A."/>
            <person name="Piganeau G."/>
        </authorList>
    </citation>
    <scope>NUCLEOTIDE SEQUENCE [LARGE SCALE GENOMIC DNA]</scope>
    <source>
        <strain evidence="5">RCC 1115</strain>
    </source>
</reference>
<feature type="domain" description="Myb-like" evidence="2">
    <location>
        <begin position="414"/>
        <end position="469"/>
    </location>
</feature>
<feature type="region of interest" description="Disordered" evidence="1">
    <location>
        <begin position="1"/>
        <end position="24"/>
    </location>
</feature>
<feature type="region of interest" description="Disordered" evidence="1">
    <location>
        <begin position="218"/>
        <end position="282"/>
    </location>
</feature>
<accession>A0A096PAD8</accession>
<dbReference type="InterPro" id="IPR001005">
    <property type="entry name" value="SANT/Myb"/>
</dbReference>
<evidence type="ECO:0000259" key="2">
    <source>
        <dbReference type="PROSITE" id="PS50090"/>
    </source>
</evidence>
<evidence type="ECO:0000313" key="5">
    <source>
        <dbReference type="EMBL" id="OUS49133.1"/>
    </source>
</evidence>
<accession>A0A454Y0D4</accession>
<dbReference type="PANTHER" id="PTHR47122:SF8">
    <property type="entry name" value="MYB-LIKE DOMAIN-CONTAINING PROTEIN"/>
    <property type="match status" value="1"/>
</dbReference>
<dbReference type="Gene3D" id="1.10.246.220">
    <property type="match status" value="2"/>
</dbReference>
<dbReference type="InterPro" id="IPR017930">
    <property type="entry name" value="Myb_dom"/>
</dbReference>
<sequence>MTPPVMMHGRERRGSRGATAMGPWANTTPLVPRAHAFPFAGAPPATMMRVMPAFGPKVDSLRMQSAMTKRLDAQDGGRVAAMMRAPFAPVAAFGVAPVPSARPVGVAPPVRTTTKSLSASDGSHNTTHLDGDGEDAPAIEDCASTERLTQRQDAHFSGRAGHGLAVMIPQTSFDQVPLALRNARLDALAIPDRSQTPGVKSPFSAANVLLNMMACGSDEENEAPGTRGNKRDSLHPLSVPCPKKRRTSKSLRARSNLNTLNVDAKPEAAAEAHASGKPKAHRPWSLPEVEALVRGVAHYGRGQWADIKALRLDGVSETLINRSAVDLKDKWRNLLRVAVLPALYKRREINGVPAEILERVRVLASAKVEARVGKHGAPRDAVGKGMSVATVKMSSPGQSDADKTEDDAGAKGVRRSKHHSPWTMKEAMALVDGVDRCGGCRWTVIKKSDDPALGRRTAMDLKDKWRNLLQLASLPPQSRRKQETPADFLQRVLDLEAKYGGARRKGRKPVNKMAQA</sequence>
<gene>
    <name evidence="5" type="ORF">BE221DRAFT_5164</name>
    <name evidence="4" type="ORF">OT_ostta15g00690</name>
</gene>
<protein>
    <submittedName>
        <fullName evidence="4">SANT/Myb domain</fullName>
    </submittedName>
</protein>
<feature type="domain" description="HTH myb-type" evidence="3">
    <location>
        <begin position="414"/>
        <end position="473"/>
    </location>
</feature>
<evidence type="ECO:0000256" key="1">
    <source>
        <dbReference type="SAM" id="MobiDB-lite"/>
    </source>
</evidence>
<dbReference type="EMBL" id="KZ155771">
    <property type="protein sequence ID" value="OUS49133.1"/>
    <property type="molecule type" value="Genomic_DNA"/>
</dbReference>
<feature type="compositionally biased region" description="Polar residues" evidence="1">
    <location>
        <begin position="113"/>
        <end position="128"/>
    </location>
</feature>
<feature type="domain" description="Myb-like" evidence="2">
    <location>
        <begin position="283"/>
        <end position="335"/>
    </location>
</feature>
<dbReference type="OrthoDB" id="608866at2759"/>
<dbReference type="AlphaFoldDB" id="A0A096PAD8"/>